<sequence length="85" mass="9362">MNMPIHKLLLPSSGQSPERTTQPGAGHHLRIWTAPTNPVPFLPDERARHSREPESRARARAIAARQVRPGPVAPCSRARGSRLAM</sequence>
<evidence type="ECO:0000313" key="2">
    <source>
        <dbReference type="EMBL" id="TKV97770.1"/>
    </source>
</evidence>
<protein>
    <submittedName>
        <fullName evidence="2">Uncharacterized protein</fullName>
    </submittedName>
</protein>
<feature type="compositionally biased region" description="Basic and acidic residues" evidence="1">
    <location>
        <begin position="43"/>
        <end position="57"/>
    </location>
</feature>
<evidence type="ECO:0000313" key="3">
    <source>
        <dbReference type="Proteomes" id="UP000298652"/>
    </source>
</evidence>
<reference evidence="2" key="1">
    <citation type="submission" date="2019-03" db="EMBL/GenBank/DDBJ databases">
        <title>WGS assembly of Setaria viridis.</title>
        <authorList>
            <person name="Huang P."/>
            <person name="Jenkins J."/>
            <person name="Grimwood J."/>
            <person name="Barry K."/>
            <person name="Healey A."/>
            <person name="Mamidi S."/>
            <person name="Sreedasyam A."/>
            <person name="Shu S."/>
            <person name="Feldman M."/>
            <person name="Wu J."/>
            <person name="Yu Y."/>
            <person name="Chen C."/>
            <person name="Johnson J."/>
            <person name="Rokhsar D."/>
            <person name="Baxter I."/>
            <person name="Schmutz J."/>
            <person name="Brutnell T."/>
            <person name="Kellogg E."/>
        </authorList>
    </citation>
    <scope>NUCLEOTIDE SEQUENCE [LARGE SCALE GENOMIC DNA]</scope>
</reference>
<feature type="compositionally biased region" description="Polar residues" evidence="1">
    <location>
        <begin position="12"/>
        <end position="23"/>
    </location>
</feature>
<proteinExistence type="predicted"/>
<name>A0A4U6T7H0_SETVI</name>
<evidence type="ECO:0000256" key="1">
    <source>
        <dbReference type="SAM" id="MobiDB-lite"/>
    </source>
</evidence>
<organism evidence="2 3">
    <name type="scientific">Setaria viridis</name>
    <name type="common">Green bristlegrass</name>
    <name type="synonym">Setaria italica subsp. viridis</name>
    <dbReference type="NCBI Taxonomy" id="4556"/>
    <lineage>
        <taxon>Eukaryota</taxon>
        <taxon>Viridiplantae</taxon>
        <taxon>Streptophyta</taxon>
        <taxon>Embryophyta</taxon>
        <taxon>Tracheophyta</taxon>
        <taxon>Spermatophyta</taxon>
        <taxon>Magnoliopsida</taxon>
        <taxon>Liliopsida</taxon>
        <taxon>Poales</taxon>
        <taxon>Poaceae</taxon>
        <taxon>PACMAD clade</taxon>
        <taxon>Panicoideae</taxon>
        <taxon>Panicodae</taxon>
        <taxon>Paniceae</taxon>
        <taxon>Cenchrinae</taxon>
        <taxon>Setaria</taxon>
    </lineage>
</organism>
<dbReference type="Gramene" id="TKV97770">
    <property type="protein sequence ID" value="TKV97770"/>
    <property type="gene ID" value="SEVIR_9G517501v2"/>
</dbReference>
<feature type="region of interest" description="Disordered" evidence="1">
    <location>
        <begin position="1"/>
        <end position="60"/>
    </location>
</feature>
<dbReference type="Proteomes" id="UP000298652">
    <property type="component" value="Chromosome 9"/>
</dbReference>
<keyword evidence="3" id="KW-1185">Reference proteome</keyword>
<dbReference type="AlphaFoldDB" id="A0A4U6T7H0"/>
<dbReference type="EMBL" id="CM016560">
    <property type="protein sequence ID" value="TKV97770.1"/>
    <property type="molecule type" value="Genomic_DNA"/>
</dbReference>
<gene>
    <name evidence="2" type="ORF">SEVIR_9G517501v2</name>
</gene>
<accession>A0A4U6T7H0</accession>